<reference evidence="1 2" key="1">
    <citation type="journal article" date="2021" name="BMC Biol.">
        <title>Horizontally acquired antibacterial genes associated with adaptive radiation of ladybird beetles.</title>
        <authorList>
            <person name="Li H.S."/>
            <person name="Tang X.F."/>
            <person name="Huang Y.H."/>
            <person name="Xu Z.Y."/>
            <person name="Chen M.L."/>
            <person name="Du X.Y."/>
            <person name="Qiu B.Y."/>
            <person name="Chen P.T."/>
            <person name="Zhang W."/>
            <person name="Slipinski A."/>
            <person name="Escalona H.E."/>
            <person name="Waterhouse R.M."/>
            <person name="Zwick A."/>
            <person name="Pang H."/>
        </authorList>
    </citation>
    <scope>NUCLEOTIDE SEQUENCE [LARGE SCALE GENOMIC DNA]</scope>
    <source>
        <strain evidence="1">SYSU2018</strain>
    </source>
</reference>
<proteinExistence type="predicted"/>
<gene>
    <name evidence="1" type="ORF">HHI36_017317</name>
</gene>
<evidence type="ECO:0000313" key="1">
    <source>
        <dbReference type="EMBL" id="KAL3279809.1"/>
    </source>
</evidence>
<comment type="caution">
    <text evidence="1">The sequence shown here is derived from an EMBL/GenBank/DDBJ whole genome shotgun (WGS) entry which is preliminary data.</text>
</comment>
<dbReference type="AlphaFoldDB" id="A0ABD2NMK8"/>
<sequence length="85" mass="9729">MEIDVMPCTQAVNAASMSTAERLLRDSTPPSYRLLQAEPLSQTGRNPHRWLGCFERIDNVYDHTCDYLPSVRTNLFCRVSNKPSR</sequence>
<dbReference type="Proteomes" id="UP001516400">
    <property type="component" value="Unassembled WGS sequence"/>
</dbReference>
<keyword evidence="2" id="KW-1185">Reference proteome</keyword>
<organism evidence="1 2">
    <name type="scientific">Cryptolaemus montrouzieri</name>
    <dbReference type="NCBI Taxonomy" id="559131"/>
    <lineage>
        <taxon>Eukaryota</taxon>
        <taxon>Metazoa</taxon>
        <taxon>Ecdysozoa</taxon>
        <taxon>Arthropoda</taxon>
        <taxon>Hexapoda</taxon>
        <taxon>Insecta</taxon>
        <taxon>Pterygota</taxon>
        <taxon>Neoptera</taxon>
        <taxon>Endopterygota</taxon>
        <taxon>Coleoptera</taxon>
        <taxon>Polyphaga</taxon>
        <taxon>Cucujiformia</taxon>
        <taxon>Coccinelloidea</taxon>
        <taxon>Coccinellidae</taxon>
        <taxon>Scymninae</taxon>
        <taxon>Scymnini</taxon>
        <taxon>Cryptolaemus</taxon>
    </lineage>
</organism>
<dbReference type="EMBL" id="JABFTP020000124">
    <property type="protein sequence ID" value="KAL3279809.1"/>
    <property type="molecule type" value="Genomic_DNA"/>
</dbReference>
<protein>
    <submittedName>
        <fullName evidence="1">Uncharacterized protein</fullName>
    </submittedName>
</protein>
<accession>A0ABD2NMK8</accession>
<name>A0ABD2NMK8_9CUCU</name>
<evidence type="ECO:0000313" key="2">
    <source>
        <dbReference type="Proteomes" id="UP001516400"/>
    </source>
</evidence>